<proteinExistence type="predicted"/>
<reference evidence="6" key="1">
    <citation type="submission" date="2016-10" db="EMBL/GenBank/DDBJ databases">
        <authorList>
            <person name="Varghese N."/>
            <person name="Submissions S."/>
        </authorList>
    </citation>
    <scope>NUCLEOTIDE SEQUENCE [LARGE SCALE GENOMIC DNA]</scope>
    <source>
        <strain evidence="6">DSM 44437</strain>
    </source>
</reference>
<feature type="domain" description="Erythromycin biosynthesis protein CIII-like C-terminal" evidence="4">
    <location>
        <begin position="296"/>
        <end position="401"/>
    </location>
</feature>
<keyword evidence="5" id="KW-0808">Transferase</keyword>
<dbReference type="EMBL" id="FOFV01000027">
    <property type="protein sequence ID" value="SES40710.1"/>
    <property type="molecule type" value="Genomic_DNA"/>
</dbReference>
<evidence type="ECO:0000313" key="6">
    <source>
        <dbReference type="Proteomes" id="UP000199503"/>
    </source>
</evidence>
<evidence type="ECO:0000256" key="2">
    <source>
        <dbReference type="ARBA" id="ARBA00023194"/>
    </source>
</evidence>
<name>A0A1H9X3J8_9PSEU</name>
<evidence type="ECO:0000259" key="4">
    <source>
        <dbReference type="Pfam" id="PF06722"/>
    </source>
</evidence>
<organism evidence="5 6">
    <name type="scientific">Lentzea albida</name>
    <dbReference type="NCBI Taxonomy" id="65499"/>
    <lineage>
        <taxon>Bacteria</taxon>
        <taxon>Bacillati</taxon>
        <taxon>Actinomycetota</taxon>
        <taxon>Actinomycetes</taxon>
        <taxon>Pseudonocardiales</taxon>
        <taxon>Pseudonocardiaceae</taxon>
        <taxon>Lentzea</taxon>
    </lineage>
</organism>
<dbReference type="RefSeq" id="WP_089926897.1">
    <property type="nucleotide sequence ID" value="NZ_FOFV01000027.1"/>
</dbReference>
<feature type="domain" description="Glycosyltransferase family 28 N-terminal" evidence="3">
    <location>
        <begin position="3"/>
        <end position="68"/>
    </location>
</feature>
<dbReference type="GO" id="GO:0033072">
    <property type="term" value="P:vancomycin biosynthetic process"/>
    <property type="evidence" value="ECO:0007669"/>
    <property type="project" value="UniProtKB-UniPathway"/>
</dbReference>
<dbReference type="Pfam" id="PF03033">
    <property type="entry name" value="Glyco_transf_28"/>
    <property type="match status" value="1"/>
</dbReference>
<evidence type="ECO:0000313" key="5">
    <source>
        <dbReference type="EMBL" id="SES40710.1"/>
    </source>
</evidence>
<dbReference type="SUPFAM" id="SSF53756">
    <property type="entry name" value="UDP-Glycosyltransferase/glycogen phosphorylase"/>
    <property type="match status" value="1"/>
</dbReference>
<dbReference type="FunFam" id="3.40.50.2000:FF:000009">
    <property type="entry name" value="Sterol 3-beta-glucosyltransferase UGT80A2"/>
    <property type="match status" value="1"/>
</dbReference>
<dbReference type="Gene3D" id="3.40.50.2000">
    <property type="entry name" value="Glycogen Phosphorylase B"/>
    <property type="match status" value="2"/>
</dbReference>
<comment type="pathway">
    <text evidence="1">Antibiotic biosynthesis; vancomycin biosynthesis.</text>
</comment>
<accession>A0A1H9X3J8</accession>
<sequence>MRVAILAHGSRGDIQPMVALGYELRRRGHSVVMTVNENLAEWAARSGIDVVPMKPDLSAIMSSDAGRDNMARGKVYAFLKAMTLEEREANRSIIDACVTAAEGADLVLSTITTVYRGECLAKALGVPHRTSSLYPVLDAGNHASFLSPVRDLRLRRLNWASWRLLDLAFWYENRPNIDEMCDVLGIERYRRAPRVELIPSVAMFSGDVASRPAEWHERHEIVGWQALSADLRARLGDTVPESLDAWLDAGSAPIFFGFGSTPVADPRAMLSTIAELTRERGLRGLICAGWSDFGADGAELPDHLHLVNNVDFDAVLPRCRAAVHHGGSGTTASVLRAGLPSVIAGMLADQAYWAWRVEQLGAGVRLPFHKITADRLGAAVDAALACAAQAKELGSRVAANTVQTDAADVVERWAAELGIQPVVHS</sequence>
<evidence type="ECO:0000256" key="1">
    <source>
        <dbReference type="ARBA" id="ARBA00004660"/>
    </source>
</evidence>
<dbReference type="UniPathway" id="UPA00162"/>
<dbReference type="InterPro" id="IPR004276">
    <property type="entry name" value="GlycoTrans_28_N"/>
</dbReference>
<dbReference type="OrthoDB" id="3253247at2"/>
<protein>
    <submittedName>
        <fullName evidence="5">UDP:flavonoid glycosyltransferase YjiC, YdhE family</fullName>
    </submittedName>
</protein>
<gene>
    <name evidence="5" type="ORF">SAMN04488000_12723</name>
</gene>
<dbReference type="STRING" id="65499.SAMN04488000_12723"/>
<dbReference type="InterPro" id="IPR002213">
    <property type="entry name" value="UDP_glucos_trans"/>
</dbReference>
<dbReference type="GO" id="GO:0016758">
    <property type="term" value="F:hexosyltransferase activity"/>
    <property type="evidence" value="ECO:0007669"/>
    <property type="project" value="InterPro"/>
</dbReference>
<dbReference type="GO" id="GO:0008194">
    <property type="term" value="F:UDP-glycosyltransferase activity"/>
    <property type="evidence" value="ECO:0007669"/>
    <property type="project" value="InterPro"/>
</dbReference>
<keyword evidence="6" id="KW-1185">Reference proteome</keyword>
<dbReference type="Pfam" id="PF06722">
    <property type="entry name" value="EryCIII-like_C"/>
    <property type="match status" value="1"/>
</dbReference>
<dbReference type="InterPro" id="IPR010610">
    <property type="entry name" value="EryCIII-like_C"/>
</dbReference>
<dbReference type="InterPro" id="IPR050426">
    <property type="entry name" value="Glycosyltransferase_28"/>
</dbReference>
<dbReference type="CDD" id="cd03784">
    <property type="entry name" value="GT1_Gtf-like"/>
    <property type="match status" value="1"/>
</dbReference>
<dbReference type="PANTHER" id="PTHR48050">
    <property type="entry name" value="STEROL 3-BETA-GLUCOSYLTRANSFERASE"/>
    <property type="match status" value="1"/>
</dbReference>
<dbReference type="Proteomes" id="UP000199503">
    <property type="component" value="Unassembled WGS sequence"/>
</dbReference>
<dbReference type="PANTHER" id="PTHR48050:SF13">
    <property type="entry name" value="STEROL 3-BETA-GLUCOSYLTRANSFERASE UGT80A2"/>
    <property type="match status" value="1"/>
</dbReference>
<dbReference type="AlphaFoldDB" id="A0A1H9X3J8"/>
<dbReference type="GO" id="GO:0005975">
    <property type="term" value="P:carbohydrate metabolic process"/>
    <property type="evidence" value="ECO:0007669"/>
    <property type="project" value="InterPro"/>
</dbReference>
<evidence type="ECO:0000259" key="3">
    <source>
        <dbReference type="Pfam" id="PF03033"/>
    </source>
</evidence>
<keyword evidence="2" id="KW-0045">Antibiotic biosynthesis</keyword>